<dbReference type="GO" id="GO:0046872">
    <property type="term" value="F:metal ion binding"/>
    <property type="evidence" value="ECO:0007669"/>
    <property type="project" value="UniProtKB-KW"/>
</dbReference>
<evidence type="ECO:0000256" key="3">
    <source>
        <dbReference type="ARBA" id="ARBA00022833"/>
    </source>
</evidence>
<gene>
    <name evidence="6" type="ORF">A1O9_09233</name>
</gene>
<evidence type="ECO:0000313" key="6">
    <source>
        <dbReference type="EMBL" id="KEF54791.1"/>
    </source>
</evidence>
<name>A0A072P4P9_9EURO</name>
<evidence type="ECO:0000256" key="1">
    <source>
        <dbReference type="ARBA" id="ARBA00005495"/>
    </source>
</evidence>
<dbReference type="AlphaFoldDB" id="A0A072P4P9"/>
<dbReference type="PANTHER" id="PTHR33337">
    <property type="entry name" value="GFA DOMAIN-CONTAINING PROTEIN"/>
    <property type="match status" value="1"/>
</dbReference>
<dbReference type="PANTHER" id="PTHR33337:SF30">
    <property type="entry name" value="DUF636 DOMAIN PROTEIN (AFU_ORTHOLOGUE AFUA_1G03180)"/>
    <property type="match status" value="1"/>
</dbReference>
<dbReference type="HOGENOM" id="CLU_055491_3_6_1"/>
<keyword evidence="2" id="KW-0479">Metal-binding</keyword>
<reference evidence="6 7" key="1">
    <citation type="submission" date="2013-03" db="EMBL/GenBank/DDBJ databases">
        <title>The Genome Sequence of Exophiala aquamarina CBS 119918.</title>
        <authorList>
            <consortium name="The Broad Institute Genomics Platform"/>
            <person name="Cuomo C."/>
            <person name="de Hoog S."/>
            <person name="Gorbushina A."/>
            <person name="Walker B."/>
            <person name="Young S.K."/>
            <person name="Zeng Q."/>
            <person name="Gargeya S."/>
            <person name="Fitzgerald M."/>
            <person name="Haas B."/>
            <person name="Abouelleil A."/>
            <person name="Allen A.W."/>
            <person name="Alvarado L."/>
            <person name="Arachchi H.M."/>
            <person name="Berlin A.M."/>
            <person name="Chapman S.B."/>
            <person name="Gainer-Dewar J."/>
            <person name="Goldberg J."/>
            <person name="Griggs A."/>
            <person name="Gujja S."/>
            <person name="Hansen M."/>
            <person name="Howarth C."/>
            <person name="Imamovic A."/>
            <person name="Ireland A."/>
            <person name="Larimer J."/>
            <person name="McCowan C."/>
            <person name="Murphy C."/>
            <person name="Pearson M."/>
            <person name="Poon T.W."/>
            <person name="Priest M."/>
            <person name="Roberts A."/>
            <person name="Saif S."/>
            <person name="Shea T."/>
            <person name="Sisk P."/>
            <person name="Sykes S."/>
            <person name="Wortman J."/>
            <person name="Nusbaum C."/>
            <person name="Birren B."/>
        </authorList>
    </citation>
    <scope>NUCLEOTIDE SEQUENCE [LARGE SCALE GENOMIC DNA]</scope>
    <source>
        <strain evidence="6 7">CBS 119918</strain>
    </source>
</reference>
<sequence>MPTGSCFCGNIKVEYSGEPAMSALCHCSDCRKISGGNYSNNIVVPSTNFKIVSGTPKTITVTAASGKPITNSFCGDCGTTLWRHGDAFGGIDGMRIIKAGILDDVDVINSIKPGAELFAPERVKWVAALDDAGQIEAMPPS</sequence>
<keyword evidence="3" id="KW-0862">Zinc</keyword>
<dbReference type="VEuPathDB" id="FungiDB:A1O9_09233"/>
<evidence type="ECO:0000256" key="2">
    <source>
        <dbReference type="ARBA" id="ARBA00022723"/>
    </source>
</evidence>
<evidence type="ECO:0000313" key="7">
    <source>
        <dbReference type="Proteomes" id="UP000027920"/>
    </source>
</evidence>
<dbReference type="Pfam" id="PF04828">
    <property type="entry name" value="GFA"/>
    <property type="match status" value="1"/>
</dbReference>
<proteinExistence type="inferred from homology"/>
<feature type="domain" description="CENP-V/GFA" evidence="5">
    <location>
        <begin position="2"/>
        <end position="119"/>
    </location>
</feature>
<comment type="similarity">
    <text evidence="1">Belongs to the Gfa family.</text>
</comment>
<evidence type="ECO:0000259" key="5">
    <source>
        <dbReference type="PROSITE" id="PS51891"/>
    </source>
</evidence>
<dbReference type="Proteomes" id="UP000027920">
    <property type="component" value="Unassembled WGS sequence"/>
</dbReference>
<keyword evidence="7" id="KW-1185">Reference proteome</keyword>
<keyword evidence="4" id="KW-0456">Lyase</keyword>
<dbReference type="PROSITE" id="PS51891">
    <property type="entry name" value="CENP_V_GFA"/>
    <property type="match status" value="1"/>
</dbReference>
<dbReference type="InterPro" id="IPR006913">
    <property type="entry name" value="CENP-V/GFA"/>
</dbReference>
<dbReference type="OrthoDB" id="2212170at2759"/>
<accession>A0A072P4P9</accession>
<dbReference type="GeneID" id="25284143"/>
<dbReference type="SUPFAM" id="SSF51316">
    <property type="entry name" value="Mss4-like"/>
    <property type="match status" value="1"/>
</dbReference>
<dbReference type="RefSeq" id="XP_013257381.1">
    <property type="nucleotide sequence ID" value="XM_013401927.1"/>
</dbReference>
<dbReference type="InterPro" id="IPR011057">
    <property type="entry name" value="Mss4-like_sf"/>
</dbReference>
<organism evidence="6 7">
    <name type="scientific">Exophiala aquamarina CBS 119918</name>
    <dbReference type="NCBI Taxonomy" id="1182545"/>
    <lineage>
        <taxon>Eukaryota</taxon>
        <taxon>Fungi</taxon>
        <taxon>Dikarya</taxon>
        <taxon>Ascomycota</taxon>
        <taxon>Pezizomycotina</taxon>
        <taxon>Eurotiomycetes</taxon>
        <taxon>Chaetothyriomycetidae</taxon>
        <taxon>Chaetothyriales</taxon>
        <taxon>Herpotrichiellaceae</taxon>
        <taxon>Exophiala</taxon>
    </lineage>
</organism>
<evidence type="ECO:0000256" key="4">
    <source>
        <dbReference type="ARBA" id="ARBA00023239"/>
    </source>
</evidence>
<dbReference type="Gene3D" id="3.90.1590.10">
    <property type="entry name" value="glutathione-dependent formaldehyde- activating enzyme (gfa)"/>
    <property type="match status" value="1"/>
</dbReference>
<comment type="caution">
    <text evidence="6">The sequence shown here is derived from an EMBL/GenBank/DDBJ whole genome shotgun (WGS) entry which is preliminary data.</text>
</comment>
<dbReference type="EMBL" id="AMGV01000009">
    <property type="protein sequence ID" value="KEF54791.1"/>
    <property type="molecule type" value="Genomic_DNA"/>
</dbReference>
<dbReference type="GO" id="GO:0016846">
    <property type="term" value="F:carbon-sulfur lyase activity"/>
    <property type="evidence" value="ECO:0007669"/>
    <property type="project" value="InterPro"/>
</dbReference>
<protein>
    <recommendedName>
        <fullName evidence="5">CENP-V/GFA domain-containing protein</fullName>
    </recommendedName>
</protein>